<reference evidence="1 2" key="1">
    <citation type="submission" date="2016-10" db="EMBL/GenBank/DDBJ databases">
        <authorList>
            <person name="Varghese N."/>
            <person name="Submissions S."/>
        </authorList>
    </citation>
    <scope>NUCLEOTIDE SEQUENCE [LARGE SCALE GENOMIC DNA]</scope>
    <source>
        <strain evidence="1 2">DSM 11449</strain>
    </source>
</reference>
<dbReference type="RefSeq" id="WP_016421314.1">
    <property type="nucleotide sequence ID" value="NZ_FNND01000027.1"/>
</dbReference>
<protein>
    <submittedName>
        <fullName evidence="1">Type VI secretion, VC_A0110, EvfL, ImpJ, VasE</fullName>
    </submittedName>
</protein>
<name>A0A1H3A3Z3_9FLAO</name>
<proteinExistence type="predicted"/>
<dbReference type="EMBL" id="FNND01000027">
    <property type="protein sequence ID" value="SDX24333.1"/>
    <property type="molecule type" value="Genomic_DNA"/>
</dbReference>
<comment type="caution">
    <text evidence="1">The sequence shown here is derived from an EMBL/GenBank/DDBJ whole genome shotgun (WGS) entry which is preliminary data.</text>
</comment>
<evidence type="ECO:0000313" key="2">
    <source>
        <dbReference type="Proteomes" id="UP000182771"/>
    </source>
</evidence>
<keyword evidence="2" id="KW-1185">Reference proteome</keyword>
<sequence>MNNLLTHYPVNWIDGMKLSSSHFTAVQDFVTDSLRDAIALQTTDLNYGLQPMAGDTIKMHVLMDHYNQLQLTLEECHAVTPSGIRIQISTSQAGQTLTLSKDMTEIKGNTTFSVFITAELFKPTPYGEAEAQEYPPRIPFLRPTYSLYLYTDAELKNKDLGDDYLMIGRVIMDNGQVRLDDTYIPPCSCVIAHPSLQNLYHRIRSFYAKMENYAIQISQKIHIKKQNNELSAMIDKIDERMLMFLGQEINRFELLSPYNPPCELLLSVTAFARIVKNFTDAHSGAGKEELLNYFSEWCNLTQGAFEQVFNTLINTHYNHNHIRKHIKVTEEFMDLIEDLYNNLSRLDYIGKKPDGGIFVAETTNENQDIVRRTRSLLVD</sequence>
<organism evidence="1 2">
    <name type="scientific">Capnocytophaga granulosa</name>
    <dbReference type="NCBI Taxonomy" id="45242"/>
    <lineage>
        <taxon>Bacteria</taxon>
        <taxon>Pseudomonadati</taxon>
        <taxon>Bacteroidota</taxon>
        <taxon>Flavobacteriia</taxon>
        <taxon>Flavobacteriales</taxon>
        <taxon>Flavobacteriaceae</taxon>
        <taxon>Capnocytophaga</taxon>
    </lineage>
</organism>
<gene>
    <name evidence="1" type="ORF">SAMN05444420_1273</name>
</gene>
<dbReference type="AlphaFoldDB" id="A0A1H3A3Z3"/>
<dbReference type="GeneID" id="85018342"/>
<dbReference type="Proteomes" id="UP000182771">
    <property type="component" value="Unassembled WGS sequence"/>
</dbReference>
<dbReference type="OrthoDB" id="1090702at2"/>
<evidence type="ECO:0000313" key="1">
    <source>
        <dbReference type="EMBL" id="SDX24333.1"/>
    </source>
</evidence>
<accession>A0A1H3A3Z3</accession>